<feature type="domain" description="Calcineurin-like phosphoesterase" evidence="3">
    <location>
        <begin position="1"/>
        <end position="161"/>
    </location>
</feature>
<evidence type="ECO:0000256" key="2">
    <source>
        <dbReference type="RuleBase" id="RU362039"/>
    </source>
</evidence>
<protein>
    <recommendedName>
        <fullName evidence="2">Phosphoesterase</fullName>
        <ecNumber evidence="2">3.1.4.-</ecNumber>
    </recommendedName>
</protein>
<dbReference type="EMBL" id="BSDY01000011">
    <property type="protein sequence ID" value="GLI56883.1"/>
    <property type="molecule type" value="Genomic_DNA"/>
</dbReference>
<dbReference type="NCBIfam" id="NF006988">
    <property type="entry name" value="PRK09453.1"/>
    <property type="match status" value="1"/>
</dbReference>
<dbReference type="Gene3D" id="3.60.21.10">
    <property type="match status" value="1"/>
</dbReference>
<dbReference type="GO" id="GO:0016787">
    <property type="term" value="F:hydrolase activity"/>
    <property type="evidence" value="ECO:0007669"/>
    <property type="project" value="UniProtKB-UniRule"/>
</dbReference>
<dbReference type="Proteomes" id="UP001144471">
    <property type="component" value="Unassembled WGS sequence"/>
</dbReference>
<dbReference type="PANTHER" id="PTHR11124">
    <property type="entry name" value="VACUOLAR SORTING PROTEIN VPS29"/>
    <property type="match status" value="1"/>
</dbReference>
<keyword evidence="2" id="KW-0479">Metal-binding</keyword>
<dbReference type="CDD" id="cd00841">
    <property type="entry name" value="MPP_YfcE"/>
    <property type="match status" value="1"/>
</dbReference>
<evidence type="ECO:0000259" key="3">
    <source>
        <dbReference type="Pfam" id="PF12850"/>
    </source>
</evidence>
<dbReference type="RefSeq" id="WP_281836271.1">
    <property type="nucleotide sequence ID" value="NZ_BSDY01000011.1"/>
</dbReference>
<comment type="cofactor">
    <cofactor evidence="2">
        <name>a divalent metal cation</name>
        <dbReference type="ChEBI" id="CHEBI:60240"/>
    </cofactor>
</comment>
<dbReference type="AlphaFoldDB" id="A0A9W6LNR4"/>
<dbReference type="InterPro" id="IPR029052">
    <property type="entry name" value="Metallo-depent_PP-like"/>
</dbReference>
<organism evidence="4 5">
    <name type="scientific">Propionigenium maris DSM 9537</name>
    <dbReference type="NCBI Taxonomy" id="1123000"/>
    <lineage>
        <taxon>Bacteria</taxon>
        <taxon>Fusobacteriati</taxon>
        <taxon>Fusobacteriota</taxon>
        <taxon>Fusobacteriia</taxon>
        <taxon>Fusobacteriales</taxon>
        <taxon>Fusobacteriaceae</taxon>
        <taxon>Propionigenium</taxon>
    </lineage>
</organism>
<comment type="caution">
    <text evidence="4">The sequence shown here is derived from an EMBL/GenBank/DDBJ whole genome shotgun (WGS) entry which is preliminary data.</text>
</comment>
<keyword evidence="5" id="KW-1185">Reference proteome</keyword>
<proteinExistence type="inferred from homology"/>
<evidence type="ECO:0000256" key="1">
    <source>
        <dbReference type="ARBA" id="ARBA00008950"/>
    </source>
</evidence>
<name>A0A9W6LNR4_9FUSO</name>
<dbReference type="GO" id="GO:0046872">
    <property type="term" value="F:metal ion binding"/>
    <property type="evidence" value="ECO:0007669"/>
    <property type="project" value="UniProtKB-KW"/>
</dbReference>
<gene>
    <name evidence="4" type="ORF">PM10SUCC1_23970</name>
</gene>
<sequence length="181" mass="20275">MTILTISDIHGSYHYLEKALEVFHRDNADLILILGDELYHGPRNPLPEGYNPKLVAETLNKYKDKIIAVRGNCDSEVDQMVLDYPITSDLSTLLWEGRRITATHGHIYNEENTPPMSSGDILIYGHTHLPVAKKEKDIFILNPGSISLPKGGNKNSYGIFKDSSFKVISFEGDIVAEISFD</sequence>
<reference evidence="4" key="1">
    <citation type="submission" date="2022-12" db="EMBL/GenBank/DDBJ databases">
        <title>Reference genome sequencing for broad-spectrum identification of bacterial and archaeal isolates by mass spectrometry.</title>
        <authorList>
            <person name="Sekiguchi Y."/>
            <person name="Tourlousse D.M."/>
        </authorList>
    </citation>
    <scope>NUCLEOTIDE SEQUENCE</scope>
    <source>
        <strain evidence="4">10succ1</strain>
    </source>
</reference>
<dbReference type="EC" id="3.1.4.-" evidence="2"/>
<dbReference type="NCBIfam" id="TIGR00040">
    <property type="entry name" value="yfcE"/>
    <property type="match status" value="1"/>
</dbReference>
<dbReference type="Pfam" id="PF12850">
    <property type="entry name" value="Metallophos_2"/>
    <property type="match status" value="1"/>
</dbReference>
<dbReference type="InterPro" id="IPR000979">
    <property type="entry name" value="Phosphodiesterase_MJ0936/Vps29"/>
</dbReference>
<comment type="similarity">
    <text evidence="1 2">Belongs to the metallophosphoesterase superfamily. YfcE family.</text>
</comment>
<accession>A0A9W6LNR4</accession>
<evidence type="ECO:0000313" key="4">
    <source>
        <dbReference type="EMBL" id="GLI56883.1"/>
    </source>
</evidence>
<dbReference type="InterPro" id="IPR041802">
    <property type="entry name" value="MPP_YfcE"/>
</dbReference>
<dbReference type="InterPro" id="IPR024654">
    <property type="entry name" value="Calcineurin-like_PHP_lpxH"/>
</dbReference>
<evidence type="ECO:0000313" key="5">
    <source>
        <dbReference type="Proteomes" id="UP001144471"/>
    </source>
</evidence>
<dbReference type="SUPFAM" id="SSF56300">
    <property type="entry name" value="Metallo-dependent phosphatases"/>
    <property type="match status" value="1"/>
</dbReference>